<reference evidence="2 3" key="1">
    <citation type="submission" date="2017-03" db="EMBL/GenBank/DDBJ databases">
        <title>Genomes of endolithic fungi from Antarctica.</title>
        <authorList>
            <person name="Coleine C."/>
            <person name="Masonjones S."/>
            <person name="Stajich J.E."/>
        </authorList>
    </citation>
    <scope>NUCLEOTIDE SEQUENCE [LARGE SCALE GENOMIC DNA]</scope>
    <source>
        <strain evidence="2 3">CCFEE 6315</strain>
    </source>
</reference>
<sequence length="121" mass="12677">MEIVIPPRHLATVFATIAVSSMICIAGGPRIRSDAGVGLAIAFTALSSFTTCCSNIGLLLAESVVRHGGALADVLCEAPLQVLQSFVVIVKAELTETMNIGKLALQCLKLISKMGVRIIAR</sequence>
<keyword evidence="3" id="KW-1185">Reference proteome</keyword>
<keyword evidence="1" id="KW-0472">Membrane</keyword>
<dbReference type="EMBL" id="NAJL01000025">
    <property type="protein sequence ID" value="TKA27051.1"/>
    <property type="molecule type" value="Genomic_DNA"/>
</dbReference>
<evidence type="ECO:0000313" key="2">
    <source>
        <dbReference type="EMBL" id="TKA27051.1"/>
    </source>
</evidence>
<feature type="transmembrane region" description="Helical" evidence="1">
    <location>
        <begin position="12"/>
        <end position="31"/>
    </location>
</feature>
<dbReference type="AlphaFoldDB" id="A0A4U0TX57"/>
<name>A0A4U0TX57_9PEZI</name>
<comment type="caution">
    <text evidence="2">The sequence shown here is derived from an EMBL/GenBank/DDBJ whole genome shotgun (WGS) entry which is preliminary data.</text>
</comment>
<proteinExistence type="predicted"/>
<feature type="transmembrane region" description="Helical" evidence="1">
    <location>
        <begin position="37"/>
        <end position="61"/>
    </location>
</feature>
<evidence type="ECO:0000313" key="3">
    <source>
        <dbReference type="Proteomes" id="UP000308549"/>
    </source>
</evidence>
<dbReference type="Proteomes" id="UP000308549">
    <property type="component" value="Unassembled WGS sequence"/>
</dbReference>
<gene>
    <name evidence="2" type="ORF">B0A50_05242</name>
</gene>
<organism evidence="2 3">
    <name type="scientific">Salinomyces thailandicus</name>
    <dbReference type="NCBI Taxonomy" id="706561"/>
    <lineage>
        <taxon>Eukaryota</taxon>
        <taxon>Fungi</taxon>
        <taxon>Dikarya</taxon>
        <taxon>Ascomycota</taxon>
        <taxon>Pezizomycotina</taxon>
        <taxon>Dothideomycetes</taxon>
        <taxon>Dothideomycetidae</taxon>
        <taxon>Mycosphaerellales</taxon>
        <taxon>Teratosphaeriaceae</taxon>
        <taxon>Salinomyces</taxon>
    </lineage>
</organism>
<keyword evidence="1" id="KW-1133">Transmembrane helix</keyword>
<accession>A0A4U0TX57</accession>
<protein>
    <submittedName>
        <fullName evidence="2">Uncharacterized protein</fullName>
    </submittedName>
</protein>
<evidence type="ECO:0000256" key="1">
    <source>
        <dbReference type="SAM" id="Phobius"/>
    </source>
</evidence>
<keyword evidence="1" id="KW-0812">Transmembrane</keyword>